<dbReference type="KEGG" id="rgl:CS053_01330"/>
<dbReference type="InterPro" id="IPR038706">
    <property type="entry name" value="Type_VI_SciN-like_sf"/>
</dbReference>
<sequence>MVMQPAIRGNASQLSQSADVLFHHEENRTHRLYDDAATAFAECRRPAAHGRNRSTATHGEPDSYSVVRDRLQHVALFPVKIPRTFFAYMDMHFPPRRLLHCLAASMILLLAGCASSGGSMPSPASNTASQVDDAATQANATTGTIERMMQAVGLAKPAPPAPTEQQLPLRIFTAQNLNAGRSRKALALVVKVYHLRSLERFKQTPFDDFLDKSKTQAALGDDLIDSREMLLLPDQRYISTEHMPLDTRYLAFVALFRAPAAQRWRFAYDVKRSTASGITLGVHACAMSSTAGALVTELPDNPGSLASVHCPKPGS</sequence>
<gene>
    <name evidence="1" type="primary">tssJ</name>
    <name evidence="1" type="ORF">CS053_01330</name>
</gene>
<reference evidence="1 2" key="1">
    <citation type="submission" date="2019-08" db="EMBL/GenBank/DDBJ databases">
        <title>Complete genome sequence of Rhodanobacter glycinis strain T01E-68 isolated from tomato root.</title>
        <authorList>
            <person name="Weon H.-Y."/>
            <person name="Lee S.A."/>
        </authorList>
    </citation>
    <scope>NUCLEOTIDE SEQUENCE [LARGE SCALE GENOMIC DNA]</scope>
    <source>
        <strain evidence="1 2">T01E-68</strain>
    </source>
</reference>
<dbReference type="PANTHER" id="PTHR37625:SF4">
    <property type="entry name" value="OUTER MEMBRANE LIPOPROTEIN"/>
    <property type="match status" value="1"/>
</dbReference>
<dbReference type="AlphaFoldDB" id="A0A5B9DYQ7"/>
<dbReference type="InterPro" id="IPR017734">
    <property type="entry name" value="T6SS_SciN"/>
</dbReference>
<dbReference type="Gene3D" id="2.60.40.4150">
    <property type="entry name" value="Type VI secretion system, lipoprotein SciN"/>
    <property type="match status" value="1"/>
</dbReference>
<dbReference type="NCBIfam" id="TIGR03352">
    <property type="entry name" value="VI_chp_3"/>
    <property type="match status" value="1"/>
</dbReference>
<keyword evidence="1" id="KW-0449">Lipoprotein</keyword>
<dbReference type="Proteomes" id="UP000321807">
    <property type="component" value="Chromosome"/>
</dbReference>
<dbReference type="EMBL" id="CP042807">
    <property type="protein sequence ID" value="QEE23290.1"/>
    <property type="molecule type" value="Genomic_DNA"/>
</dbReference>
<accession>A0A5B9DYQ7</accession>
<dbReference type="PANTHER" id="PTHR37625">
    <property type="entry name" value="OUTER MEMBRANE LIPOPROTEIN-RELATED"/>
    <property type="match status" value="1"/>
</dbReference>
<protein>
    <submittedName>
        <fullName evidence="1">Type VI secretion system lipoprotein TssJ</fullName>
    </submittedName>
</protein>
<name>A0A5B9DYQ7_9GAMM</name>
<proteinExistence type="predicted"/>
<evidence type="ECO:0000313" key="2">
    <source>
        <dbReference type="Proteomes" id="UP000321807"/>
    </source>
</evidence>
<dbReference type="Pfam" id="PF12790">
    <property type="entry name" value="T6SS-SciN"/>
    <property type="match status" value="1"/>
</dbReference>
<evidence type="ECO:0000313" key="1">
    <source>
        <dbReference type="EMBL" id="QEE23290.1"/>
    </source>
</evidence>
<organism evidence="1 2">
    <name type="scientific">Rhodanobacter glycinis</name>
    <dbReference type="NCBI Taxonomy" id="582702"/>
    <lineage>
        <taxon>Bacteria</taxon>
        <taxon>Pseudomonadati</taxon>
        <taxon>Pseudomonadota</taxon>
        <taxon>Gammaproteobacteria</taxon>
        <taxon>Lysobacterales</taxon>
        <taxon>Rhodanobacteraceae</taxon>
        <taxon>Rhodanobacter</taxon>
    </lineage>
</organism>